<name>A0AAV4NK11_CAEEX</name>
<evidence type="ECO:0000313" key="2">
    <source>
        <dbReference type="Proteomes" id="UP001054945"/>
    </source>
</evidence>
<dbReference type="EMBL" id="BPLR01003444">
    <property type="protein sequence ID" value="GIX84660.1"/>
    <property type="molecule type" value="Genomic_DNA"/>
</dbReference>
<organism evidence="1 2">
    <name type="scientific">Caerostris extrusa</name>
    <name type="common">Bark spider</name>
    <name type="synonym">Caerostris bankana</name>
    <dbReference type="NCBI Taxonomy" id="172846"/>
    <lineage>
        <taxon>Eukaryota</taxon>
        <taxon>Metazoa</taxon>
        <taxon>Ecdysozoa</taxon>
        <taxon>Arthropoda</taxon>
        <taxon>Chelicerata</taxon>
        <taxon>Arachnida</taxon>
        <taxon>Araneae</taxon>
        <taxon>Araneomorphae</taxon>
        <taxon>Entelegynae</taxon>
        <taxon>Araneoidea</taxon>
        <taxon>Araneidae</taxon>
        <taxon>Caerostris</taxon>
    </lineage>
</organism>
<proteinExistence type="predicted"/>
<protein>
    <recommendedName>
        <fullName evidence="3">Secreted protein</fullName>
    </recommendedName>
</protein>
<reference evidence="1 2" key="1">
    <citation type="submission" date="2021-06" db="EMBL/GenBank/DDBJ databases">
        <title>Caerostris extrusa draft genome.</title>
        <authorList>
            <person name="Kono N."/>
            <person name="Arakawa K."/>
        </authorList>
    </citation>
    <scope>NUCLEOTIDE SEQUENCE [LARGE SCALE GENOMIC DNA]</scope>
</reference>
<accession>A0AAV4NK11</accession>
<gene>
    <name evidence="1" type="ORF">CEXT_677151</name>
</gene>
<sequence length="79" mass="8910">MSSLHATILFSTVQKAIAHTHNKNRGTCPVQTRFTSPPTDHCARCTAENNTVRRYKLQELWDTTITGSSIRQAARPNRD</sequence>
<evidence type="ECO:0000313" key="1">
    <source>
        <dbReference type="EMBL" id="GIX84660.1"/>
    </source>
</evidence>
<evidence type="ECO:0008006" key="3">
    <source>
        <dbReference type="Google" id="ProtNLM"/>
    </source>
</evidence>
<dbReference type="AlphaFoldDB" id="A0AAV4NK11"/>
<comment type="caution">
    <text evidence="1">The sequence shown here is derived from an EMBL/GenBank/DDBJ whole genome shotgun (WGS) entry which is preliminary data.</text>
</comment>
<dbReference type="Proteomes" id="UP001054945">
    <property type="component" value="Unassembled WGS sequence"/>
</dbReference>
<keyword evidence="2" id="KW-1185">Reference proteome</keyword>